<dbReference type="Gramene" id="RZC77296">
    <property type="protein sequence ID" value="RZC77296"/>
    <property type="gene ID" value="C5167_001587"/>
</dbReference>
<dbReference type="Proteomes" id="UP000316621">
    <property type="component" value="Chromosome 9"/>
</dbReference>
<name>A0A4Y7KWN4_PAPSO</name>
<dbReference type="AlphaFoldDB" id="A0A4Y7KWN4"/>
<gene>
    <name evidence="1" type="ORF">C5167_001587</name>
</gene>
<reference evidence="1 2" key="1">
    <citation type="journal article" date="2018" name="Science">
        <title>The opium poppy genome and morphinan production.</title>
        <authorList>
            <person name="Guo L."/>
            <person name="Winzer T."/>
            <person name="Yang X."/>
            <person name="Li Y."/>
            <person name="Ning Z."/>
            <person name="He Z."/>
            <person name="Teodor R."/>
            <person name="Lu Y."/>
            <person name="Bowser T.A."/>
            <person name="Graham I.A."/>
            <person name="Ye K."/>
        </authorList>
    </citation>
    <scope>NUCLEOTIDE SEQUENCE [LARGE SCALE GENOMIC DNA]</scope>
    <source>
        <strain evidence="2">cv. HN1</strain>
        <tissue evidence="1">Leaves</tissue>
    </source>
</reference>
<accession>A0A4Y7KWN4</accession>
<proteinExistence type="predicted"/>
<evidence type="ECO:0000313" key="2">
    <source>
        <dbReference type="Proteomes" id="UP000316621"/>
    </source>
</evidence>
<organism evidence="1 2">
    <name type="scientific">Papaver somniferum</name>
    <name type="common">Opium poppy</name>
    <dbReference type="NCBI Taxonomy" id="3469"/>
    <lineage>
        <taxon>Eukaryota</taxon>
        <taxon>Viridiplantae</taxon>
        <taxon>Streptophyta</taxon>
        <taxon>Embryophyta</taxon>
        <taxon>Tracheophyta</taxon>
        <taxon>Spermatophyta</taxon>
        <taxon>Magnoliopsida</taxon>
        <taxon>Ranunculales</taxon>
        <taxon>Papaveraceae</taxon>
        <taxon>Papaveroideae</taxon>
        <taxon>Papaver</taxon>
    </lineage>
</organism>
<dbReference type="EMBL" id="CM010723">
    <property type="protein sequence ID" value="RZC77296.1"/>
    <property type="molecule type" value="Genomic_DNA"/>
</dbReference>
<keyword evidence="2" id="KW-1185">Reference proteome</keyword>
<evidence type="ECO:0000313" key="1">
    <source>
        <dbReference type="EMBL" id="RZC77296.1"/>
    </source>
</evidence>
<sequence length="98" mass="10706">MEDEEEGEESDRGSQMRHVPFFNRSLCYGCYWISKCYVSEGLEDGGVGVAGGGGLAEAACGGRCLYTKACFKRGYAEDGVYKPKAHMDTENEGEVEDD</sequence>
<protein>
    <submittedName>
        <fullName evidence="1">Uncharacterized protein</fullName>
    </submittedName>
</protein>